<evidence type="ECO:0000256" key="1">
    <source>
        <dbReference type="SAM" id="MobiDB-lite"/>
    </source>
</evidence>
<name>A0A8D8GTY2_CULPI</name>
<protein>
    <submittedName>
        <fullName evidence="2">(northern house mosquito) hypothetical protein</fullName>
    </submittedName>
</protein>
<dbReference type="EMBL" id="HBUE01179519">
    <property type="protein sequence ID" value="CAG6519510.1"/>
    <property type="molecule type" value="Transcribed_RNA"/>
</dbReference>
<dbReference type="EMBL" id="HBUE01285102">
    <property type="protein sequence ID" value="CAG6571061.1"/>
    <property type="molecule type" value="Transcribed_RNA"/>
</dbReference>
<sequence>MPRRCSATRRFRFSWYQGKVQKSLSFRLLQIPKNVFPHREKQKRRLISDPKSRGQFRRPGQWSEGSLFAFAPELYRHHPVSNLPTVPEHPGPQPDDGTRFSSLGTFFLC</sequence>
<dbReference type="AlphaFoldDB" id="A0A8D8GTY2"/>
<reference evidence="2" key="1">
    <citation type="submission" date="2021-05" db="EMBL/GenBank/DDBJ databases">
        <authorList>
            <person name="Alioto T."/>
            <person name="Alioto T."/>
            <person name="Gomez Garrido J."/>
        </authorList>
    </citation>
    <scope>NUCLEOTIDE SEQUENCE</scope>
</reference>
<feature type="region of interest" description="Disordered" evidence="1">
    <location>
        <begin position="40"/>
        <end position="60"/>
    </location>
</feature>
<accession>A0A8D8GTY2</accession>
<evidence type="ECO:0000313" key="2">
    <source>
        <dbReference type="EMBL" id="CAG6519510.1"/>
    </source>
</evidence>
<organism evidence="2">
    <name type="scientific">Culex pipiens</name>
    <name type="common">House mosquito</name>
    <dbReference type="NCBI Taxonomy" id="7175"/>
    <lineage>
        <taxon>Eukaryota</taxon>
        <taxon>Metazoa</taxon>
        <taxon>Ecdysozoa</taxon>
        <taxon>Arthropoda</taxon>
        <taxon>Hexapoda</taxon>
        <taxon>Insecta</taxon>
        <taxon>Pterygota</taxon>
        <taxon>Neoptera</taxon>
        <taxon>Endopterygota</taxon>
        <taxon>Diptera</taxon>
        <taxon>Nematocera</taxon>
        <taxon>Culicoidea</taxon>
        <taxon>Culicidae</taxon>
        <taxon>Culicinae</taxon>
        <taxon>Culicini</taxon>
        <taxon>Culex</taxon>
        <taxon>Culex</taxon>
    </lineage>
</organism>
<proteinExistence type="predicted"/>